<dbReference type="Pfam" id="PF15133">
    <property type="entry name" value="TASL"/>
    <property type="match status" value="1"/>
</dbReference>
<dbReference type="Ensembl" id="ENSSMRT00000012578.1">
    <property type="protein sequence ID" value="ENSSMRP00000010791.1"/>
    <property type="gene ID" value="ENSSMRG00000008543.1"/>
</dbReference>
<dbReference type="GeneTree" id="ENSGT00390000011425"/>
<accession>A0A8D0DNI0</accession>
<feature type="region of interest" description="Disordered" evidence="1">
    <location>
        <begin position="252"/>
        <end position="276"/>
    </location>
</feature>
<evidence type="ECO:0000256" key="1">
    <source>
        <dbReference type="SAM" id="MobiDB-lite"/>
    </source>
</evidence>
<reference evidence="2" key="2">
    <citation type="submission" date="2025-09" db="UniProtKB">
        <authorList>
            <consortium name="Ensembl"/>
        </authorList>
    </citation>
    <scope>IDENTIFICATION</scope>
</reference>
<dbReference type="AlphaFoldDB" id="A0A8D0DNI0"/>
<protein>
    <submittedName>
        <fullName evidence="2">Uncharacterized protein</fullName>
    </submittedName>
</protein>
<sequence>MALIPLWGRDTCYLHVRHLLKQSVEKMEAICCDTASGEETAGQSSAQQSCTGECKSVFSTAPQCIPRKKQQCDQEFDLYRSWSSQSLYQNYPDLHIGGDHVADHTCDSGCVMDQTYGDLCVGPVLLSKDIPLGRSPVIEHLQTFKSIKAWYGEDVGERSMALHKEPLSNSMLNNYMETKVEELYKQFLEEKLTRCGSITHLLTSNLSMNNINELNFQLCHEQQTEAPKAKQTLLHPLALFGLQNLSNGSSSEFSTPNLQISGPHGRKKTSAAQCVL</sequence>
<proteinExistence type="predicted"/>
<dbReference type="InterPro" id="IPR027869">
    <property type="entry name" value="TASL"/>
</dbReference>
<dbReference type="OMA" id="CQNYPDL"/>
<reference evidence="2" key="1">
    <citation type="submission" date="2025-08" db="UniProtKB">
        <authorList>
            <consortium name="Ensembl"/>
        </authorList>
    </citation>
    <scope>IDENTIFICATION</scope>
</reference>
<keyword evidence="3" id="KW-1185">Reference proteome</keyword>
<evidence type="ECO:0000313" key="3">
    <source>
        <dbReference type="Proteomes" id="UP000694421"/>
    </source>
</evidence>
<organism evidence="2 3">
    <name type="scientific">Salvator merianae</name>
    <name type="common">Argentine black and white tegu</name>
    <name type="synonym">Tupinambis merianae</name>
    <dbReference type="NCBI Taxonomy" id="96440"/>
    <lineage>
        <taxon>Eukaryota</taxon>
        <taxon>Metazoa</taxon>
        <taxon>Chordata</taxon>
        <taxon>Craniata</taxon>
        <taxon>Vertebrata</taxon>
        <taxon>Euteleostomi</taxon>
        <taxon>Lepidosauria</taxon>
        <taxon>Squamata</taxon>
        <taxon>Bifurcata</taxon>
        <taxon>Unidentata</taxon>
        <taxon>Episquamata</taxon>
        <taxon>Laterata</taxon>
        <taxon>Teiioidea</taxon>
        <taxon>Teiidae</taxon>
        <taxon>Salvator</taxon>
    </lineage>
</organism>
<name>A0A8D0DNI0_SALMN</name>
<dbReference type="Proteomes" id="UP000694421">
    <property type="component" value="Unplaced"/>
</dbReference>
<dbReference type="PANTHER" id="PTHR14889:SF2">
    <property type="entry name" value="GENE 6377-RELATED"/>
    <property type="match status" value="1"/>
</dbReference>
<dbReference type="PANTHER" id="PTHR14889">
    <property type="entry name" value="RCG36411"/>
    <property type="match status" value="1"/>
</dbReference>
<evidence type="ECO:0000313" key="2">
    <source>
        <dbReference type="Ensembl" id="ENSSMRP00000010791.1"/>
    </source>
</evidence>
<dbReference type="GO" id="GO:0034121">
    <property type="term" value="P:regulation of toll-like receptor signaling pathway"/>
    <property type="evidence" value="ECO:0007669"/>
    <property type="project" value="InterPro"/>
</dbReference>